<evidence type="ECO:0000313" key="1">
    <source>
        <dbReference type="Proteomes" id="UP000887565"/>
    </source>
</evidence>
<keyword evidence="1" id="KW-1185">Reference proteome</keyword>
<protein>
    <submittedName>
        <fullName evidence="2">Uncharacterized protein</fullName>
    </submittedName>
</protein>
<proteinExistence type="predicted"/>
<dbReference type="WBParaSite" id="nRc.2.0.1.t48246-RA">
    <property type="protein sequence ID" value="nRc.2.0.1.t48246-RA"/>
    <property type="gene ID" value="nRc.2.0.1.g48246"/>
</dbReference>
<organism evidence="1 2">
    <name type="scientific">Romanomermis culicivorax</name>
    <name type="common">Nematode worm</name>
    <dbReference type="NCBI Taxonomy" id="13658"/>
    <lineage>
        <taxon>Eukaryota</taxon>
        <taxon>Metazoa</taxon>
        <taxon>Ecdysozoa</taxon>
        <taxon>Nematoda</taxon>
        <taxon>Enoplea</taxon>
        <taxon>Dorylaimia</taxon>
        <taxon>Mermithida</taxon>
        <taxon>Mermithoidea</taxon>
        <taxon>Mermithidae</taxon>
        <taxon>Romanomermis</taxon>
    </lineage>
</organism>
<sequence length="64" mass="7148">MEPCVLSMALFTQLESTNGIRAIHLSRFRIMPGGSTICPNTKVRKRSLPQITQLDASMQETNLD</sequence>
<accession>A0A915LEH0</accession>
<dbReference type="Proteomes" id="UP000887565">
    <property type="component" value="Unplaced"/>
</dbReference>
<name>A0A915LEH0_ROMCU</name>
<reference evidence="2" key="1">
    <citation type="submission" date="2022-11" db="UniProtKB">
        <authorList>
            <consortium name="WormBaseParasite"/>
        </authorList>
    </citation>
    <scope>IDENTIFICATION</scope>
</reference>
<evidence type="ECO:0000313" key="2">
    <source>
        <dbReference type="WBParaSite" id="nRc.2.0.1.t48246-RA"/>
    </source>
</evidence>
<dbReference type="AlphaFoldDB" id="A0A915LEH0"/>